<evidence type="ECO:0008006" key="4">
    <source>
        <dbReference type="Google" id="ProtNLM"/>
    </source>
</evidence>
<accession>A0A7J6VPT2</accession>
<proteinExistence type="predicted"/>
<evidence type="ECO:0000256" key="1">
    <source>
        <dbReference type="SAM" id="MobiDB-lite"/>
    </source>
</evidence>
<dbReference type="InterPro" id="IPR036047">
    <property type="entry name" value="F-box-like_dom_sf"/>
</dbReference>
<evidence type="ECO:0000313" key="3">
    <source>
        <dbReference type="Proteomes" id="UP000554482"/>
    </source>
</evidence>
<keyword evidence="3" id="KW-1185">Reference proteome</keyword>
<dbReference type="Gene3D" id="1.20.1280.50">
    <property type="match status" value="1"/>
</dbReference>
<organism evidence="2 3">
    <name type="scientific">Thalictrum thalictroides</name>
    <name type="common">Rue-anemone</name>
    <name type="synonym">Anemone thalictroides</name>
    <dbReference type="NCBI Taxonomy" id="46969"/>
    <lineage>
        <taxon>Eukaryota</taxon>
        <taxon>Viridiplantae</taxon>
        <taxon>Streptophyta</taxon>
        <taxon>Embryophyta</taxon>
        <taxon>Tracheophyta</taxon>
        <taxon>Spermatophyta</taxon>
        <taxon>Magnoliopsida</taxon>
        <taxon>Ranunculales</taxon>
        <taxon>Ranunculaceae</taxon>
        <taxon>Thalictroideae</taxon>
        <taxon>Thalictrum</taxon>
    </lineage>
</organism>
<gene>
    <name evidence="2" type="ORF">FRX31_024035</name>
</gene>
<name>A0A7J6VPT2_THATH</name>
<feature type="region of interest" description="Disordered" evidence="1">
    <location>
        <begin position="1"/>
        <end position="26"/>
    </location>
</feature>
<evidence type="ECO:0000313" key="2">
    <source>
        <dbReference type="EMBL" id="KAF5186372.1"/>
    </source>
</evidence>
<sequence length="485" mass="55860">MASFSTQNPDIQENAQTMMDSNETTKQECQEDLISKLPEELPLLKNIVMASFSTQNPDIQENAQTMMDSNETTKQECQEDLISKLPEELLLHIVSNLNCHERILVETLSQRWKCFQSFPFTHLHLDENAFHRHRLGSKQNFTEFVHWVLENREVSGLKSVKLCCGFDYEKFLGSFLVKLLENPCDSLDLCLGSCDLPSWLMSSPQDGIYLMPTLNFSYLNRLRLENISMPLVDDLLYGFTFPVMEILELDNCEFASESEFFLSAPNLKTFRFSERYDDVSSVILHLSIPAITFLSMKDYFIGEKYRFLDPLMSLNDACIETGFSLAFNWQWADDYSLYALKLLKDLSHVRHLRLSAHVLEVISESSPIQNWELIIFGNLRSLSVGGWCTSGCFWSLIYLLMSCPYVEQFRLEMSEVDDEVPMFNDCSLKEAFEESKLYTDSDLVPLQKLQSVTLVSKDIGSFEFVMLKFLQQQGIGAEKITLCLD</sequence>
<dbReference type="SUPFAM" id="SSF81383">
    <property type="entry name" value="F-box domain"/>
    <property type="match status" value="1"/>
</dbReference>
<protein>
    <recommendedName>
        <fullName evidence="4">F-box domain-containing protein</fullName>
    </recommendedName>
</protein>
<reference evidence="2 3" key="1">
    <citation type="submission" date="2020-06" db="EMBL/GenBank/DDBJ databases">
        <title>Transcriptomic and genomic resources for Thalictrum thalictroides and T. hernandezii: Facilitating candidate gene discovery in an emerging model plant lineage.</title>
        <authorList>
            <person name="Arias T."/>
            <person name="Riano-Pachon D.M."/>
            <person name="Di Stilio V.S."/>
        </authorList>
    </citation>
    <scope>NUCLEOTIDE SEQUENCE [LARGE SCALE GENOMIC DNA]</scope>
    <source>
        <strain evidence="3">cv. WT478/WT964</strain>
        <tissue evidence="2">Leaves</tissue>
    </source>
</reference>
<feature type="compositionally biased region" description="Polar residues" evidence="1">
    <location>
        <begin position="1"/>
        <end position="22"/>
    </location>
</feature>
<dbReference type="Proteomes" id="UP000554482">
    <property type="component" value="Unassembled WGS sequence"/>
</dbReference>
<dbReference type="AlphaFoldDB" id="A0A7J6VPT2"/>
<dbReference type="EMBL" id="JABWDY010029384">
    <property type="protein sequence ID" value="KAF5186372.1"/>
    <property type="molecule type" value="Genomic_DNA"/>
</dbReference>
<dbReference type="InterPro" id="IPR053197">
    <property type="entry name" value="F-box_SCFL_complex_component"/>
</dbReference>
<comment type="caution">
    <text evidence="2">The sequence shown here is derived from an EMBL/GenBank/DDBJ whole genome shotgun (WGS) entry which is preliminary data.</text>
</comment>
<dbReference type="PANTHER" id="PTHR34223">
    <property type="entry name" value="OS11G0201299 PROTEIN"/>
    <property type="match status" value="1"/>
</dbReference>
<dbReference type="PANTHER" id="PTHR34223:SF83">
    <property type="entry name" value="F-BOX DOMAIN-CONTAINING PROTEIN"/>
    <property type="match status" value="1"/>
</dbReference>